<dbReference type="PANTHER" id="PTHR19328:SF13">
    <property type="entry name" value="HIPL1 PROTEIN"/>
    <property type="match status" value="1"/>
</dbReference>
<organism evidence="6 7">
    <name type="scientific">Seonamhaeicola aphaedonensis</name>
    <dbReference type="NCBI Taxonomy" id="1461338"/>
    <lineage>
        <taxon>Bacteria</taxon>
        <taxon>Pseudomonadati</taxon>
        <taxon>Bacteroidota</taxon>
        <taxon>Flavobacteriia</taxon>
        <taxon>Flavobacteriales</taxon>
        <taxon>Flavobacteriaceae</taxon>
    </lineage>
</organism>
<evidence type="ECO:0000313" key="6">
    <source>
        <dbReference type="EMBL" id="RED50109.1"/>
    </source>
</evidence>
<dbReference type="Pfam" id="PF00034">
    <property type="entry name" value="Cytochrom_C"/>
    <property type="match status" value="1"/>
</dbReference>
<evidence type="ECO:0000313" key="7">
    <source>
        <dbReference type="Proteomes" id="UP000256629"/>
    </source>
</evidence>
<dbReference type="GO" id="GO:0046872">
    <property type="term" value="F:metal ion binding"/>
    <property type="evidence" value="ECO:0007669"/>
    <property type="project" value="UniProtKB-KW"/>
</dbReference>
<reference evidence="6 7" key="1">
    <citation type="submission" date="2018-07" db="EMBL/GenBank/DDBJ databases">
        <title>Genomic Encyclopedia of Type Strains, Phase III (KMG-III): the genomes of soil and plant-associated and newly described type strains.</title>
        <authorList>
            <person name="Whitman W."/>
        </authorList>
    </citation>
    <scope>NUCLEOTIDE SEQUENCE [LARGE SCALE GENOMIC DNA]</scope>
    <source>
        <strain evidence="6 7">CECT 8487</strain>
    </source>
</reference>
<proteinExistence type="predicted"/>
<gene>
    <name evidence="6" type="ORF">DFQ02_101132</name>
</gene>
<evidence type="ECO:0000256" key="4">
    <source>
        <dbReference type="PROSITE-ProRule" id="PRU00433"/>
    </source>
</evidence>
<dbReference type="PANTHER" id="PTHR19328">
    <property type="entry name" value="HEDGEHOG-INTERACTING PROTEIN"/>
    <property type="match status" value="1"/>
</dbReference>
<evidence type="ECO:0000256" key="3">
    <source>
        <dbReference type="ARBA" id="ARBA00023004"/>
    </source>
</evidence>
<dbReference type="Gene3D" id="2.120.10.30">
    <property type="entry name" value="TolB, C-terminal domain"/>
    <property type="match status" value="1"/>
</dbReference>
<dbReference type="GO" id="GO:0020037">
    <property type="term" value="F:heme binding"/>
    <property type="evidence" value="ECO:0007669"/>
    <property type="project" value="InterPro"/>
</dbReference>
<feature type="domain" description="Cytochrome c" evidence="5">
    <location>
        <begin position="27"/>
        <end position="118"/>
    </location>
</feature>
<dbReference type="SUPFAM" id="SSF46626">
    <property type="entry name" value="Cytochrome c"/>
    <property type="match status" value="1"/>
</dbReference>
<keyword evidence="2 4" id="KW-0479">Metal-binding</keyword>
<dbReference type="PROSITE" id="PS51007">
    <property type="entry name" value="CYTC"/>
    <property type="match status" value="1"/>
</dbReference>
<dbReference type="SUPFAM" id="SSF50952">
    <property type="entry name" value="Soluble quinoprotein glucose dehydrogenase"/>
    <property type="match status" value="1"/>
</dbReference>
<dbReference type="InterPro" id="IPR036909">
    <property type="entry name" value="Cyt_c-like_dom_sf"/>
</dbReference>
<name>A0A3D9HKT8_9FLAO</name>
<dbReference type="Pfam" id="PF07995">
    <property type="entry name" value="GSDH"/>
    <property type="match status" value="1"/>
</dbReference>
<dbReference type="RefSeq" id="WP_220340178.1">
    <property type="nucleotide sequence ID" value="NZ_QRDX01000001.1"/>
</dbReference>
<evidence type="ECO:0000256" key="1">
    <source>
        <dbReference type="ARBA" id="ARBA00022617"/>
    </source>
</evidence>
<dbReference type="Gene3D" id="1.10.760.10">
    <property type="entry name" value="Cytochrome c-like domain"/>
    <property type="match status" value="1"/>
</dbReference>
<evidence type="ECO:0000256" key="2">
    <source>
        <dbReference type="ARBA" id="ARBA00022723"/>
    </source>
</evidence>
<accession>A0A3D9HKT8</accession>
<keyword evidence="7" id="KW-1185">Reference proteome</keyword>
<dbReference type="InterPro" id="IPR011041">
    <property type="entry name" value="Quinoprot_gluc/sorb_DH_b-prop"/>
</dbReference>
<dbReference type="EMBL" id="QRDX01000001">
    <property type="protein sequence ID" value="RED50109.1"/>
    <property type="molecule type" value="Genomic_DNA"/>
</dbReference>
<protein>
    <submittedName>
        <fullName evidence="6">Cytochrome c</fullName>
    </submittedName>
</protein>
<dbReference type="Proteomes" id="UP000256629">
    <property type="component" value="Unassembled WGS sequence"/>
</dbReference>
<dbReference type="InterPro" id="IPR012938">
    <property type="entry name" value="Glc/Sorbosone_DH"/>
</dbReference>
<evidence type="ECO:0000259" key="5">
    <source>
        <dbReference type="PROSITE" id="PS51007"/>
    </source>
</evidence>
<dbReference type="GO" id="GO:0009055">
    <property type="term" value="F:electron transfer activity"/>
    <property type="evidence" value="ECO:0007669"/>
    <property type="project" value="InterPro"/>
</dbReference>
<keyword evidence="3 4" id="KW-0408">Iron</keyword>
<dbReference type="InterPro" id="IPR009056">
    <property type="entry name" value="Cyt_c-like_dom"/>
</dbReference>
<sequence>MLLAVVLSNCKSEPKHEYGSTISINTEDIQNGKLIFEQKCSHCHNFKKDAIGPNLSGITKEVSEAWIKEFIKNPFKMISQKDPRAKALHQKYKTFMPEFSYLSEKEFNELLSYMNSYLKKEASGNKNLEDVIDNPIKDTLVYSEDNAHIEFVAQVPASSKNGPLARINKMACTTNSGRVFINDLRGMLYELKDNKPKLYASISKYHDSFMSEPGLGTGFGSFTFHPNFSENGLFYTAHSEKLHKTKADFLLPDSIPVKLQWVIKEWKSKDPKSKVFEGSTRELLRIDFVTVMHGIQEITFNPHSSKNDSDYGMLYIGVGDGGSVAYGFPKIALHGGAQVWGTILRIDPSGSNSDNGKYGIPKDNPFVNANNKKREVWVYGLRNPNRICWNTEGQMYASDIGHNIAEEVNIIEPGKFYGWPIREGRFLVDPNGNQSLAYPLPDNDADFGVTYPVIQYDHDDGSAISGGFFSNTATFKGKYIFGDIPEGTVYIADLSEANTDKRNIKKLNIVFKGKQTDFGQLTNKRRIDLRLGQDCDGNMYMFTKADGKIYRMINE</sequence>
<dbReference type="AlphaFoldDB" id="A0A3D9HKT8"/>
<comment type="caution">
    <text evidence="6">The sequence shown here is derived from an EMBL/GenBank/DDBJ whole genome shotgun (WGS) entry which is preliminary data.</text>
</comment>
<keyword evidence="1 4" id="KW-0349">Heme</keyword>
<dbReference type="InterPro" id="IPR011042">
    <property type="entry name" value="6-blade_b-propeller_TolB-like"/>
</dbReference>